<dbReference type="CDD" id="cd18230">
    <property type="entry name" value="BTB_POZ_ZBTB46"/>
    <property type="match status" value="1"/>
</dbReference>
<evidence type="ECO:0000256" key="15">
    <source>
        <dbReference type="ARBA" id="ARBA00078821"/>
    </source>
</evidence>
<accession>A0A8C3QTY8</accession>
<dbReference type="SUPFAM" id="SSF57667">
    <property type="entry name" value="beta-beta-alpha zinc fingers"/>
    <property type="match status" value="1"/>
</dbReference>
<feature type="region of interest" description="Disordered" evidence="17">
    <location>
        <begin position="540"/>
        <end position="622"/>
    </location>
</feature>
<dbReference type="GO" id="GO:0008270">
    <property type="term" value="F:zinc ion binding"/>
    <property type="evidence" value="ECO:0007669"/>
    <property type="project" value="UniProtKB-KW"/>
</dbReference>
<dbReference type="SMART" id="SM00225">
    <property type="entry name" value="BTB"/>
    <property type="match status" value="1"/>
</dbReference>
<dbReference type="Gene3D" id="3.30.160.60">
    <property type="entry name" value="Classic Zinc Finger"/>
    <property type="match status" value="2"/>
</dbReference>
<feature type="compositionally biased region" description="Basic and acidic residues" evidence="17">
    <location>
        <begin position="226"/>
        <end position="240"/>
    </location>
</feature>
<dbReference type="PANTHER" id="PTHR46105">
    <property type="entry name" value="AGAP004733-PA"/>
    <property type="match status" value="1"/>
</dbReference>
<keyword evidence="5" id="KW-0677">Repeat</keyword>
<feature type="domain" description="BTB" evidence="18">
    <location>
        <begin position="60"/>
        <end position="128"/>
    </location>
</feature>
<keyword evidence="11" id="KW-0539">Nucleus</keyword>
<keyword evidence="7" id="KW-0862">Zinc</keyword>
<evidence type="ECO:0000256" key="8">
    <source>
        <dbReference type="ARBA" id="ARBA00022843"/>
    </source>
</evidence>
<dbReference type="Pfam" id="PF00651">
    <property type="entry name" value="BTB"/>
    <property type="match status" value="1"/>
</dbReference>
<dbReference type="InterPro" id="IPR000210">
    <property type="entry name" value="BTB/POZ_dom"/>
</dbReference>
<dbReference type="GO" id="GO:0000981">
    <property type="term" value="F:DNA-binding transcription factor activity, RNA polymerase II-specific"/>
    <property type="evidence" value="ECO:0007669"/>
    <property type="project" value="TreeGrafter"/>
</dbReference>
<evidence type="ECO:0000256" key="4">
    <source>
        <dbReference type="ARBA" id="ARBA00022723"/>
    </source>
</evidence>
<dbReference type="Gene3D" id="3.30.710.10">
    <property type="entry name" value="Potassium Channel Kv1.1, Chain A"/>
    <property type="match status" value="1"/>
</dbReference>
<evidence type="ECO:0000256" key="16">
    <source>
        <dbReference type="PROSITE-ProRule" id="PRU00042"/>
    </source>
</evidence>
<keyword evidence="6 16" id="KW-0863">Zinc-finger</keyword>
<sequence>MSSAAVGETLDLEPSLLLDLWKRKHKDLQMNNRKEDMEIASHYRHLLRELNEQRQHGILCDVCIIVEGKIFKAHKNVLLGSSRYFKTLYCQVQKTSDQATVTHLDIVTAQGFKAIIDFMYSAHLALTSRNVIEVMSAASYLQMTDIVQACHNFIKAALDISIKSDASEDLVDYELGAPSSSSTDALISAVVAGRSISPWLARRTSPANSSGDSAIASCHEGGSSYGKEDQEPKPDSHEDISSQSLWASDMGYGSLRIKEEQVSPSHYGGGELHSAKDSAIQSGFSEQGVGDGWQPTGRRKNRKNKETVRHITQQVEDDSRANSPVLPLLPASGWPYSSRDPGADGAGTEPSSSDSRVERPDPYTSVEEALLGGESSYIHQPLTPDKEDALQAATVANLRAALMSKNSLLSLKADMLGDDSSLLFEYLPKGTHSLSLNEFTVIRKKFKCPYCSFSAMHQCILKRHMRSHTGERPYPCEICGKKFTRREHMKRHTLVHSKDKKYVCKVCNRVFMSAASVGIKHGSRRHGVCADCSGRGIAGHLDHNGGEGSPEECYPGEGQYMEDPDDIKVEGDEEMGDDDDIKWKDDVGMSQDDVILDDDKDVDSPQEQDNSGENDKDFTWIS</sequence>
<dbReference type="FunFam" id="3.30.160.60:FF:000379">
    <property type="entry name" value="Zinc finger and BTB domain-containing protein 46"/>
    <property type="match status" value="1"/>
</dbReference>
<evidence type="ECO:0000256" key="14">
    <source>
        <dbReference type="ARBA" id="ARBA00076030"/>
    </source>
</evidence>
<dbReference type="InterPro" id="IPR013087">
    <property type="entry name" value="Znf_C2H2_type"/>
</dbReference>
<evidence type="ECO:0000256" key="6">
    <source>
        <dbReference type="ARBA" id="ARBA00022771"/>
    </source>
</evidence>
<dbReference type="GO" id="GO:0000978">
    <property type="term" value="F:RNA polymerase II cis-regulatory region sequence-specific DNA binding"/>
    <property type="evidence" value="ECO:0007669"/>
    <property type="project" value="TreeGrafter"/>
</dbReference>
<keyword evidence="8" id="KW-0832">Ubl conjugation</keyword>
<dbReference type="AlphaFoldDB" id="A0A8C3QTY8"/>
<evidence type="ECO:0000256" key="13">
    <source>
        <dbReference type="ARBA" id="ARBA00070978"/>
    </source>
</evidence>
<dbReference type="InterPro" id="IPR036236">
    <property type="entry name" value="Znf_C2H2_sf"/>
</dbReference>
<evidence type="ECO:0000256" key="2">
    <source>
        <dbReference type="ARBA" id="ARBA00022499"/>
    </source>
</evidence>
<keyword evidence="10" id="KW-0804">Transcription</keyword>
<organism evidence="20 21">
    <name type="scientific">Cyanoderma ruficeps</name>
    <name type="common">rufous-capped babbler</name>
    <dbReference type="NCBI Taxonomy" id="181631"/>
    <lineage>
        <taxon>Eukaryota</taxon>
        <taxon>Metazoa</taxon>
        <taxon>Chordata</taxon>
        <taxon>Craniata</taxon>
        <taxon>Vertebrata</taxon>
        <taxon>Euteleostomi</taxon>
        <taxon>Archelosauria</taxon>
        <taxon>Archosauria</taxon>
        <taxon>Dinosauria</taxon>
        <taxon>Saurischia</taxon>
        <taxon>Theropoda</taxon>
        <taxon>Coelurosauria</taxon>
        <taxon>Aves</taxon>
        <taxon>Neognathae</taxon>
        <taxon>Neoaves</taxon>
        <taxon>Telluraves</taxon>
        <taxon>Australaves</taxon>
        <taxon>Passeriformes</taxon>
        <taxon>Sylvioidea</taxon>
        <taxon>Timaliidae</taxon>
        <taxon>Cyanoderma</taxon>
    </lineage>
</organism>
<evidence type="ECO:0000256" key="7">
    <source>
        <dbReference type="ARBA" id="ARBA00022833"/>
    </source>
</evidence>
<feature type="domain" description="C2H2-type" evidence="19">
    <location>
        <begin position="446"/>
        <end position="473"/>
    </location>
</feature>
<feature type="compositionally biased region" description="Acidic residues" evidence="17">
    <location>
        <begin position="594"/>
        <end position="612"/>
    </location>
</feature>
<comment type="subcellular location">
    <subcellularLocation>
        <location evidence="1">Nucleus</location>
    </subcellularLocation>
</comment>
<evidence type="ECO:0000256" key="1">
    <source>
        <dbReference type="ARBA" id="ARBA00004123"/>
    </source>
</evidence>
<proteinExistence type="predicted"/>
<evidence type="ECO:0000259" key="18">
    <source>
        <dbReference type="PROSITE" id="PS50097"/>
    </source>
</evidence>
<evidence type="ECO:0000313" key="21">
    <source>
        <dbReference type="Proteomes" id="UP000694396"/>
    </source>
</evidence>
<evidence type="ECO:0000313" key="20">
    <source>
        <dbReference type="Ensembl" id="ENSCRFP00000011056.1"/>
    </source>
</evidence>
<evidence type="ECO:0000256" key="5">
    <source>
        <dbReference type="ARBA" id="ARBA00022737"/>
    </source>
</evidence>
<evidence type="ECO:0000256" key="9">
    <source>
        <dbReference type="ARBA" id="ARBA00023015"/>
    </source>
</evidence>
<dbReference type="InterPro" id="IPR011333">
    <property type="entry name" value="SKP1/BTB/POZ_sf"/>
</dbReference>
<dbReference type="PROSITE" id="PS50097">
    <property type="entry name" value="BTB"/>
    <property type="match status" value="1"/>
</dbReference>
<dbReference type="GO" id="GO:0005634">
    <property type="term" value="C:nucleus"/>
    <property type="evidence" value="ECO:0007669"/>
    <property type="project" value="UniProtKB-SubCell"/>
</dbReference>
<feature type="compositionally biased region" description="Acidic residues" evidence="17">
    <location>
        <begin position="560"/>
        <end position="580"/>
    </location>
</feature>
<dbReference type="FunFam" id="3.30.710.10:FF:000045">
    <property type="entry name" value="zinc finger and BTB domain-containing protein 10"/>
    <property type="match status" value="1"/>
</dbReference>
<comment type="function">
    <text evidence="12">Functions as a transcriptional repressor for PRDM1.</text>
</comment>
<dbReference type="SUPFAM" id="SSF54695">
    <property type="entry name" value="POZ domain"/>
    <property type="match status" value="1"/>
</dbReference>
<keyword evidence="9" id="KW-0805">Transcription regulation</keyword>
<dbReference type="Proteomes" id="UP000694396">
    <property type="component" value="Unplaced"/>
</dbReference>
<dbReference type="InterPro" id="IPR050457">
    <property type="entry name" value="ZnFinger_BTB_dom_contain"/>
</dbReference>
<dbReference type="PROSITE" id="PS50157">
    <property type="entry name" value="ZINC_FINGER_C2H2_2"/>
    <property type="match status" value="2"/>
</dbReference>
<dbReference type="FunFam" id="3.30.160.60:FF:001046">
    <property type="entry name" value="Zinc finger and BTB domain containing 46"/>
    <property type="match status" value="1"/>
</dbReference>
<dbReference type="Ensembl" id="ENSCRFT00000011441.1">
    <property type="protein sequence ID" value="ENSCRFP00000011056.1"/>
    <property type="gene ID" value="ENSCRFG00000008605.1"/>
</dbReference>
<evidence type="ECO:0000256" key="3">
    <source>
        <dbReference type="ARBA" id="ARBA00022553"/>
    </source>
</evidence>
<dbReference type="PROSITE" id="PS00028">
    <property type="entry name" value="ZINC_FINGER_C2H2_1"/>
    <property type="match status" value="1"/>
</dbReference>
<keyword evidence="21" id="KW-1185">Reference proteome</keyword>
<keyword evidence="3" id="KW-0597">Phosphoprotein</keyword>
<dbReference type="SMART" id="SM00355">
    <property type="entry name" value="ZnF_C2H2"/>
    <property type="match status" value="3"/>
</dbReference>
<feature type="region of interest" description="Disordered" evidence="17">
    <location>
        <begin position="202"/>
        <end position="245"/>
    </location>
</feature>
<evidence type="ECO:0000256" key="12">
    <source>
        <dbReference type="ARBA" id="ARBA00055672"/>
    </source>
</evidence>
<reference evidence="20" key="1">
    <citation type="submission" date="2025-08" db="UniProtKB">
        <authorList>
            <consortium name="Ensembl"/>
        </authorList>
    </citation>
    <scope>IDENTIFICATION</scope>
</reference>
<feature type="region of interest" description="Disordered" evidence="17">
    <location>
        <begin position="283"/>
        <end position="363"/>
    </location>
</feature>
<name>A0A8C3QTY8_9PASS</name>
<feature type="compositionally biased region" description="Basic and acidic residues" evidence="17">
    <location>
        <begin position="613"/>
        <end position="622"/>
    </location>
</feature>
<dbReference type="PANTHER" id="PTHR46105:SF21">
    <property type="entry name" value="ZINC FINGER AND BTB DOMAIN CONTAINING 46"/>
    <property type="match status" value="1"/>
</dbReference>
<evidence type="ECO:0000256" key="10">
    <source>
        <dbReference type="ARBA" id="ARBA00023163"/>
    </source>
</evidence>
<keyword evidence="2" id="KW-1017">Isopeptide bond</keyword>
<evidence type="ECO:0000259" key="19">
    <source>
        <dbReference type="PROSITE" id="PS50157"/>
    </source>
</evidence>
<evidence type="ECO:0000256" key="11">
    <source>
        <dbReference type="ARBA" id="ARBA00023242"/>
    </source>
</evidence>
<evidence type="ECO:0000256" key="17">
    <source>
        <dbReference type="SAM" id="MobiDB-lite"/>
    </source>
</evidence>
<dbReference type="Pfam" id="PF13465">
    <property type="entry name" value="zf-H2C2_2"/>
    <property type="match status" value="1"/>
</dbReference>
<protein>
    <recommendedName>
        <fullName evidence="13">Zinc finger and BTB domain-containing protein 46</fullName>
    </recommendedName>
    <alternativeName>
        <fullName evidence="15">BTB-ZF protein expressed in effector lymphocytes</fullName>
    </alternativeName>
    <alternativeName>
        <fullName evidence="14">BTB/POZ domain-containing protein 4</fullName>
    </alternativeName>
</protein>
<feature type="domain" description="C2H2-type" evidence="19">
    <location>
        <begin position="474"/>
        <end position="501"/>
    </location>
</feature>
<keyword evidence="4" id="KW-0479">Metal-binding</keyword>
<reference evidence="20" key="2">
    <citation type="submission" date="2025-09" db="UniProtKB">
        <authorList>
            <consortium name="Ensembl"/>
        </authorList>
    </citation>
    <scope>IDENTIFICATION</scope>
</reference>